<sequence>MNIHVQLLLFLVAGFNAAQVTDTSLFVLER</sequence>
<dbReference type="EMBL" id="GBXM01093095">
    <property type="protein sequence ID" value="JAH15482.1"/>
    <property type="molecule type" value="Transcribed_RNA"/>
</dbReference>
<evidence type="ECO:0000313" key="1">
    <source>
        <dbReference type="EMBL" id="JAH12685.1"/>
    </source>
</evidence>
<name>A0A0E9Q8L3_ANGAN</name>
<reference evidence="1" key="2">
    <citation type="journal article" date="2015" name="Fish Shellfish Immunol.">
        <title>Early steps in the European eel (Anguilla anguilla)-Vibrio vulnificus interaction in the gills: Role of the RtxA13 toxin.</title>
        <authorList>
            <person name="Callol A."/>
            <person name="Pajuelo D."/>
            <person name="Ebbesson L."/>
            <person name="Teles M."/>
            <person name="MacKenzie S."/>
            <person name="Amaro C."/>
        </authorList>
    </citation>
    <scope>NUCLEOTIDE SEQUENCE</scope>
</reference>
<dbReference type="AlphaFoldDB" id="A0A0E9Q8L3"/>
<organism evidence="1">
    <name type="scientific">Anguilla anguilla</name>
    <name type="common">European freshwater eel</name>
    <name type="synonym">Muraena anguilla</name>
    <dbReference type="NCBI Taxonomy" id="7936"/>
    <lineage>
        <taxon>Eukaryota</taxon>
        <taxon>Metazoa</taxon>
        <taxon>Chordata</taxon>
        <taxon>Craniata</taxon>
        <taxon>Vertebrata</taxon>
        <taxon>Euteleostomi</taxon>
        <taxon>Actinopterygii</taxon>
        <taxon>Neopterygii</taxon>
        <taxon>Teleostei</taxon>
        <taxon>Anguilliformes</taxon>
        <taxon>Anguillidae</taxon>
        <taxon>Anguilla</taxon>
    </lineage>
</organism>
<reference evidence="1" key="1">
    <citation type="submission" date="2014-11" db="EMBL/GenBank/DDBJ databases">
        <authorList>
            <person name="Amaro Gonzalez C."/>
        </authorList>
    </citation>
    <scope>NUCLEOTIDE SEQUENCE</scope>
</reference>
<dbReference type="EMBL" id="GBXM01095892">
    <property type="protein sequence ID" value="JAH12685.1"/>
    <property type="molecule type" value="Transcribed_RNA"/>
</dbReference>
<proteinExistence type="predicted"/>
<protein>
    <submittedName>
        <fullName evidence="1">Uncharacterized protein</fullName>
    </submittedName>
</protein>
<accession>A0A0E9Q8L3</accession>